<evidence type="ECO:0000313" key="3">
    <source>
        <dbReference type="Proteomes" id="UP001151760"/>
    </source>
</evidence>
<organism evidence="2 3">
    <name type="scientific">Tanacetum coccineum</name>
    <dbReference type="NCBI Taxonomy" id="301880"/>
    <lineage>
        <taxon>Eukaryota</taxon>
        <taxon>Viridiplantae</taxon>
        <taxon>Streptophyta</taxon>
        <taxon>Embryophyta</taxon>
        <taxon>Tracheophyta</taxon>
        <taxon>Spermatophyta</taxon>
        <taxon>Magnoliopsida</taxon>
        <taxon>eudicotyledons</taxon>
        <taxon>Gunneridae</taxon>
        <taxon>Pentapetalae</taxon>
        <taxon>asterids</taxon>
        <taxon>campanulids</taxon>
        <taxon>Asterales</taxon>
        <taxon>Asteraceae</taxon>
        <taxon>Asteroideae</taxon>
        <taxon>Anthemideae</taxon>
        <taxon>Anthemidinae</taxon>
        <taxon>Tanacetum</taxon>
    </lineage>
</organism>
<evidence type="ECO:0000313" key="2">
    <source>
        <dbReference type="EMBL" id="GJT61844.1"/>
    </source>
</evidence>
<keyword evidence="3" id="KW-1185">Reference proteome</keyword>
<protein>
    <submittedName>
        <fullName evidence="2">Uncharacterized protein</fullName>
    </submittedName>
</protein>
<proteinExistence type="predicted"/>
<reference evidence="2" key="2">
    <citation type="submission" date="2022-01" db="EMBL/GenBank/DDBJ databases">
        <authorList>
            <person name="Yamashiro T."/>
            <person name="Shiraishi A."/>
            <person name="Satake H."/>
            <person name="Nakayama K."/>
        </authorList>
    </citation>
    <scope>NUCLEOTIDE SEQUENCE</scope>
</reference>
<dbReference type="Proteomes" id="UP001151760">
    <property type="component" value="Unassembled WGS sequence"/>
</dbReference>
<name>A0ABQ5FF94_9ASTR</name>
<feature type="compositionally biased region" description="Low complexity" evidence="1">
    <location>
        <begin position="278"/>
        <end position="304"/>
    </location>
</feature>
<gene>
    <name evidence="2" type="ORF">Tco_1005377</name>
</gene>
<sequence>MYSMHIEKTHLSSSQTELELPRCPLSGIAMGTLLVSVVLNHGEFHHVEHSLQRLYLFKTMSESQQLLQCLEVQGWHLGKFPGSCSNNAFVNHCLGLVALTDRCSGMSGSKWADGGGVGSQLDPTSVPPLDSGLGLYLVTQQSTLSGDGVPQGQVKDWKDKKKQKTIKKPTRKETREKDKEVKEQGQRNQPEITAGISPEQSNSVKESQGLPFLLSGLLTASWLPSTVESWFLPTGTVYSLWSMLHYHLNGPIHMMTVRKRVGPLPTYRLAVRHSVDYSSSDHFSSDDSSSSSSSSSSSETSSDSFADALS</sequence>
<feature type="region of interest" description="Disordered" evidence="1">
    <location>
        <begin position="278"/>
        <end position="310"/>
    </location>
</feature>
<reference evidence="2" key="1">
    <citation type="journal article" date="2022" name="Int. J. Mol. Sci.">
        <title>Draft Genome of Tanacetum Coccineum: Genomic Comparison of Closely Related Tanacetum-Family Plants.</title>
        <authorList>
            <person name="Yamashiro T."/>
            <person name="Shiraishi A."/>
            <person name="Nakayama K."/>
            <person name="Satake H."/>
        </authorList>
    </citation>
    <scope>NUCLEOTIDE SEQUENCE</scope>
</reference>
<feature type="compositionally biased region" description="Basic residues" evidence="1">
    <location>
        <begin position="160"/>
        <end position="170"/>
    </location>
</feature>
<feature type="region of interest" description="Disordered" evidence="1">
    <location>
        <begin position="146"/>
        <end position="203"/>
    </location>
</feature>
<evidence type="ECO:0000256" key="1">
    <source>
        <dbReference type="SAM" id="MobiDB-lite"/>
    </source>
</evidence>
<dbReference type="EMBL" id="BQNB010017323">
    <property type="protein sequence ID" value="GJT61844.1"/>
    <property type="molecule type" value="Genomic_DNA"/>
</dbReference>
<feature type="compositionally biased region" description="Basic and acidic residues" evidence="1">
    <location>
        <begin position="171"/>
        <end position="185"/>
    </location>
</feature>
<accession>A0ABQ5FF94</accession>
<comment type="caution">
    <text evidence="2">The sequence shown here is derived from an EMBL/GenBank/DDBJ whole genome shotgun (WGS) entry which is preliminary data.</text>
</comment>